<organism evidence="3 4">
    <name type="scientific">Zavarzinia aquatilis</name>
    <dbReference type="NCBI Taxonomy" id="2211142"/>
    <lineage>
        <taxon>Bacteria</taxon>
        <taxon>Pseudomonadati</taxon>
        <taxon>Pseudomonadota</taxon>
        <taxon>Alphaproteobacteria</taxon>
        <taxon>Rhodospirillales</taxon>
        <taxon>Zavarziniaceae</taxon>
        <taxon>Zavarzinia</taxon>
    </lineage>
</organism>
<evidence type="ECO:0000313" key="3">
    <source>
        <dbReference type="EMBL" id="PWR19271.1"/>
    </source>
</evidence>
<name>A0A317DXP9_9PROT</name>
<reference evidence="3 4" key="1">
    <citation type="submission" date="2018-05" db="EMBL/GenBank/DDBJ databases">
        <title>Zavarzinia sp. HR-AS.</title>
        <authorList>
            <person name="Lee Y."/>
            <person name="Jeon C.O."/>
        </authorList>
    </citation>
    <scope>NUCLEOTIDE SEQUENCE [LARGE SCALE GENOMIC DNA]</scope>
    <source>
        <strain evidence="3 4">HR-AS</strain>
    </source>
</reference>
<keyword evidence="3" id="KW-0378">Hydrolase</keyword>
<dbReference type="Pfam" id="PF04909">
    <property type="entry name" value="Amidohydro_2"/>
    <property type="match status" value="1"/>
</dbReference>
<comment type="caution">
    <text evidence="3">The sequence shown here is derived from an EMBL/GenBank/DDBJ whole genome shotgun (WGS) entry which is preliminary data.</text>
</comment>
<protein>
    <submittedName>
        <fullName evidence="3">Amidohydrolase</fullName>
    </submittedName>
</protein>
<sequence length="396" mass="44731">MDRYLVISGDGHAGLPPEKYRDYLESKYHAEFDERLPKEIAFREMMEEKLLVKDFNDKWRAACGDDIFGVWDGVLRDKVLDGDGIAAEVLFPDGITERNAPPFGADIGLRCQGADPELLWAGARAHNRWMADFCRDNPVRRIGLAVIPVVFDVETAVKEIAWAKKAGLSGVVFPCMTDGFDPYNHPKYDPVWKICEDQNMAIHFHSGASPPMAPVPGAIGCFLMEFPFWMTRSMWQFIFGEVLERFPKLKIIYTEGSEFWFNWMNTMMDIRASVKHTSGKLGDFRAKLTMKPSEYFARNMWVVASALADRDTAVACKELGMNRVIWGSDYPHPEGCWPKTAEKMLISLGGLPESDLEQIFWKSAAEVYDLDLPALNKIAGKIGPKKNWLATAQAAE</sequence>
<dbReference type="SUPFAM" id="SSF51556">
    <property type="entry name" value="Metallo-dependent hydrolases"/>
    <property type="match status" value="1"/>
</dbReference>
<dbReference type="GO" id="GO:0016787">
    <property type="term" value="F:hydrolase activity"/>
    <property type="evidence" value="ECO:0007669"/>
    <property type="project" value="UniProtKB-KW"/>
</dbReference>
<dbReference type="EMBL" id="QGLE01000012">
    <property type="protein sequence ID" value="PWR19271.1"/>
    <property type="molecule type" value="Genomic_DNA"/>
</dbReference>
<dbReference type="PANTHER" id="PTHR21240:SF28">
    <property type="entry name" value="ISO-OROTATE DECARBOXYLASE (EUROFUNG)"/>
    <property type="match status" value="1"/>
</dbReference>
<dbReference type="Gene3D" id="3.20.20.140">
    <property type="entry name" value="Metal-dependent hydrolases"/>
    <property type="match status" value="1"/>
</dbReference>
<dbReference type="GO" id="GO:0005737">
    <property type="term" value="C:cytoplasm"/>
    <property type="evidence" value="ECO:0007669"/>
    <property type="project" value="TreeGrafter"/>
</dbReference>
<accession>A0A317DXP9</accession>
<proteinExistence type="predicted"/>
<dbReference type="RefSeq" id="WP_109907470.1">
    <property type="nucleotide sequence ID" value="NZ_QGLE01000012.1"/>
</dbReference>
<keyword evidence="1" id="KW-0456">Lyase</keyword>
<dbReference type="Proteomes" id="UP000245461">
    <property type="component" value="Unassembled WGS sequence"/>
</dbReference>
<dbReference type="GO" id="GO:0016831">
    <property type="term" value="F:carboxy-lyase activity"/>
    <property type="evidence" value="ECO:0007669"/>
    <property type="project" value="InterPro"/>
</dbReference>
<dbReference type="GO" id="GO:0019748">
    <property type="term" value="P:secondary metabolic process"/>
    <property type="evidence" value="ECO:0007669"/>
    <property type="project" value="TreeGrafter"/>
</dbReference>
<dbReference type="AlphaFoldDB" id="A0A317DXP9"/>
<evidence type="ECO:0000259" key="2">
    <source>
        <dbReference type="Pfam" id="PF04909"/>
    </source>
</evidence>
<dbReference type="PANTHER" id="PTHR21240">
    <property type="entry name" value="2-AMINO-3-CARBOXYLMUCONATE-6-SEMIALDEHYDE DECARBOXYLASE"/>
    <property type="match status" value="1"/>
</dbReference>
<feature type="domain" description="Amidohydrolase-related" evidence="2">
    <location>
        <begin position="116"/>
        <end position="370"/>
    </location>
</feature>
<gene>
    <name evidence="3" type="ORF">DKG74_17475</name>
</gene>
<evidence type="ECO:0000313" key="4">
    <source>
        <dbReference type="Proteomes" id="UP000245461"/>
    </source>
</evidence>
<dbReference type="InterPro" id="IPR006680">
    <property type="entry name" value="Amidohydro-rel"/>
</dbReference>
<evidence type="ECO:0000256" key="1">
    <source>
        <dbReference type="ARBA" id="ARBA00023239"/>
    </source>
</evidence>
<dbReference type="InterPro" id="IPR032465">
    <property type="entry name" value="ACMSD"/>
</dbReference>
<dbReference type="OrthoDB" id="7336207at2"/>
<dbReference type="InterPro" id="IPR032466">
    <property type="entry name" value="Metal_Hydrolase"/>
</dbReference>
<keyword evidence="4" id="KW-1185">Reference proteome</keyword>